<protein>
    <submittedName>
        <fullName evidence="2">DUF1707 domain-containing protein</fullName>
    </submittedName>
</protein>
<sequence>MPELQMRVSDQDRERAAQLLQAAFAEGRLSDSELDERLGLAFTAKTFGELAELVADLPTDAPPDEKVVLESGHGPIRRSGDWAVPRRLRVCSPMGSAHLDLSEAVVAHPVVDIELDLTYGSAEVTLPEGATADVDGFTSTWGRVASAVPGRQRPGVLHVRITGQAKYGMLRVRYRRKRWFTQ</sequence>
<feature type="domain" description="DUF1707" evidence="1">
    <location>
        <begin position="6"/>
        <end position="58"/>
    </location>
</feature>
<evidence type="ECO:0000313" key="2">
    <source>
        <dbReference type="EMBL" id="GAA0915203.1"/>
    </source>
</evidence>
<dbReference type="PANTHER" id="PTHR40763">
    <property type="entry name" value="MEMBRANE PROTEIN-RELATED"/>
    <property type="match status" value="1"/>
</dbReference>
<dbReference type="EMBL" id="BAAAHQ010000002">
    <property type="protein sequence ID" value="GAA0915203.1"/>
    <property type="molecule type" value="Genomic_DNA"/>
</dbReference>
<accession>A0ABP3Z6Q1</accession>
<dbReference type="RefSeq" id="WP_343948427.1">
    <property type="nucleotide sequence ID" value="NZ_BAAAHQ010000002.1"/>
</dbReference>
<evidence type="ECO:0000313" key="3">
    <source>
        <dbReference type="Proteomes" id="UP001501578"/>
    </source>
</evidence>
<proteinExistence type="predicted"/>
<dbReference type="Proteomes" id="UP001501578">
    <property type="component" value="Unassembled WGS sequence"/>
</dbReference>
<comment type="caution">
    <text evidence="2">The sequence shown here is derived from an EMBL/GenBank/DDBJ whole genome shotgun (WGS) entry which is preliminary data.</text>
</comment>
<reference evidence="3" key="1">
    <citation type="journal article" date="2019" name="Int. J. Syst. Evol. Microbiol.">
        <title>The Global Catalogue of Microorganisms (GCM) 10K type strain sequencing project: providing services to taxonomists for standard genome sequencing and annotation.</title>
        <authorList>
            <consortium name="The Broad Institute Genomics Platform"/>
            <consortium name="The Broad Institute Genome Sequencing Center for Infectious Disease"/>
            <person name="Wu L."/>
            <person name="Ma J."/>
        </authorList>
    </citation>
    <scope>NUCLEOTIDE SEQUENCE [LARGE SCALE GENOMIC DNA]</scope>
    <source>
        <strain evidence="3">JCM 11136</strain>
    </source>
</reference>
<organism evidence="2 3">
    <name type="scientific">Nonomuraea longicatena</name>
    <dbReference type="NCBI Taxonomy" id="83682"/>
    <lineage>
        <taxon>Bacteria</taxon>
        <taxon>Bacillati</taxon>
        <taxon>Actinomycetota</taxon>
        <taxon>Actinomycetes</taxon>
        <taxon>Streptosporangiales</taxon>
        <taxon>Streptosporangiaceae</taxon>
        <taxon>Nonomuraea</taxon>
    </lineage>
</organism>
<gene>
    <name evidence="2" type="ORF">GCM10009560_09320</name>
</gene>
<dbReference type="PANTHER" id="PTHR40763:SF5">
    <property type="entry name" value="MEMBRANE PROTEIN"/>
    <property type="match status" value="1"/>
</dbReference>
<dbReference type="Pfam" id="PF08044">
    <property type="entry name" value="DUF1707"/>
    <property type="match status" value="1"/>
</dbReference>
<dbReference type="InterPro" id="IPR012551">
    <property type="entry name" value="DUF1707_SHOCT-like"/>
</dbReference>
<name>A0ABP3Z6Q1_9ACTN</name>
<evidence type="ECO:0000259" key="1">
    <source>
        <dbReference type="Pfam" id="PF08044"/>
    </source>
</evidence>
<keyword evidence="3" id="KW-1185">Reference proteome</keyword>